<protein>
    <recommendedName>
        <fullName evidence="3">Phage major tail protein, TP901-1 family</fullName>
    </recommendedName>
</protein>
<evidence type="ECO:0000313" key="1">
    <source>
        <dbReference type="EMBL" id="ACL77574.1"/>
    </source>
</evidence>
<dbReference type="HOGENOM" id="CLU_1755675_0_0_9"/>
<organism evidence="1 2">
    <name type="scientific">Ruminiclostridium cellulolyticum (strain ATCC 35319 / DSM 5812 / JCM 6584 / H10)</name>
    <name type="common">Clostridium cellulolyticum</name>
    <dbReference type="NCBI Taxonomy" id="394503"/>
    <lineage>
        <taxon>Bacteria</taxon>
        <taxon>Bacillati</taxon>
        <taxon>Bacillota</taxon>
        <taxon>Clostridia</taxon>
        <taxon>Eubacteriales</taxon>
        <taxon>Oscillospiraceae</taxon>
        <taxon>Ruminiclostridium</taxon>
    </lineage>
</organism>
<accession>B8I118</accession>
<evidence type="ECO:0008006" key="3">
    <source>
        <dbReference type="Google" id="ProtNLM"/>
    </source>
</evidence>
<dbReference type="NCBIfam" id="NF047353">
    <property type="entry name" value="tube_lmo2291"/>
    <property type="match status" value="1"/>
</dbReference>
<reference evidence="1 2" key="1">
    <citation type="submission" date="2009-01" db="EMBL/GenBank/DDBJ databases">
        <title>Complete sequence of Clostridium cellulolyticum H10.</title>
        <authorList>
            <consortium name="US DOE Joint Genome Institute"/>
            <person name="Lucas S."/>
            <person name="Copeland A."/>
            <person name="Lapidus A."/>
            <person name="Glavina del Rio T."/>
            <person name="Dalin E."/>
            <person name="Tice H."/>
            <person name="Bruce D."/>
            <person name="Goodwin L."/>
            <person name="Pitluck S."/>
            <person name="Chertkov O."/>
            <person name="Saunders E."/>
            <person name="Brettin T."/>
            <person name="Detter J.C."/>
            <person name="Han C."/>
            <person name="Larimer F."/>
            <person name="Land M."/>
            <person name="Hauser L."/>
            <person name="Kyrpides N."/>
            <person name="Ivanova N."/>
            <person name="Zhou J."/>
            <person name="Richardson P."/>
        </authorList>
    </citation>
    <scope>NUCLEOTIDE SEQUENCE [LARGE SCALE GENOMIC DNA]</scope>
    <source>
        <strain evidence="2">ATCC 35319 / DSM 5812 / JCM 6584 / H10</strain>
    </source>
</reference>
<dbReference type="EMBL" id="CP001348">
    <property type="protein sequence ID" value="ACL77574.1"/>
    <property type="molecule type" value="Genomic_DNA"/>
</dbReference>
<dbReference type="eggNOG" id="ENOG5032SJY">
    <property type="taxonomic scope" value="Bacteria"/>
</dbReference>
<name>B8I118_RUMCH</name>
<dbReference type="AlphaFoldDB" id="B8I118"/>
<dbReference type="STRING" id="394503.Ccel_3285"/>
<keyword evidence="2" id="KW-1185">Reference proteome</keyword>
<sequence>MLKNINIQLFAAGTGVFPVHNNKFKINIKGRTELPEDMAIVKDLETFSPSIDANTEEWTPMDQSGWTRRAVTGKGLTFSFSGKRRYGDPGNDYIGGLLLGTGQDVESKFEWEMPSGAKLTMDCVINLTTPAGGDSTNIDTLEFEVLSDGLPTFTPAPAT</sequence>
<gene>
    <name evidence="1" type="ordered locus">Ccel_3285</name>
</gene>
<dbReference type="KEGG" id="cce:Ccel_3285"/>
<dbReference type="RefSeq" id="WP_015926630.1">
    <property type="nucleotide sequence ID" value="NC_011898.1"/>
</dbReference>
<proteinExistence type="predicted"/>
<evidence type="ECO:0000313" key="2">
    <source>
        <dbReference type="Proteomes" id="UP000001349"/>
    </source>
</evidence>
<dbReference type="Proteomes" id="UP000001349">
    <property type="component" value="Chromosome"/>
</dbReference>